<dbReference type="Gene3D" id="3.40.1090.10">
    <property type="entry name" value="Cytosolic phospholipase A2 catalytic domain"/>
    <property type="match status" value="1"/>
</dbReference>
<comment type="caution">
    <text evidence="5">The sequence shown here is derived from an EMBL/GenBank/DDBJ whole genome shotgun (WGS) entry which is preliminary data.</text>
</comment>
<keyword evidence="2" id="KW-0442">Lipid degradation</keyword>
<dbReference type="PROSITE" id="PS51257">
    <property type="entry name" value="PROKAR_LIPOPROTEIN"/>
    <property type="match status" value="1"/>
</dbReference>
<feature type="signal peptide" evidence="3">
    <location>
        <begin position="1"/>
        <end position="21"/>
    </location>
</feature>
<organism evidence="5 6">
    <name type="scientific">Rhodoplanes tepidamans</name>
    <name type="common">Rhodoplanes cryptolactis</name>
    <dbReference type="NCBI Taxonomy" id="200616"/>
    <lineage>
        <taxon>Bacteria</taxon>
        <taxon>Pseudomonadati</taxon>
        <taxon>Pseudomonadota</taxon>
        <taxon>Alphaproteobacteria</taxon>
        <taxon>Hyphomicrobiales</taxon>
        <taxon>Nitrobacteraceae</taxon>
        <taxon>Rhodoplanes</taxon>
    </lineage>
</organism>
<dbReference type="EMBL" id="JAQQLI010000107">
    <property type="protein sequence ID" value="MDC7789994.1"/>
    <property type="molecule type" value="Genomic_DNA"/>
</dbReference>
<evidence type="ECO:0000313" key="6">
    <source>
        <dbReference type="Proteomes" id="UP001165652"/>
    </source>
</evidence>
<keyword evidence="3" id="KW-0732">Signal</keyword>
<dbReference type="Proteomes" id="UP001165652">
    <property type="component" value="Unassembled WGS sequence"/>
</dbReference>
<dbReference type="InterPro" id="IPR016035">
    <property type="entry name" value="Acyl_Trfase/lysoPLipase"/>
</dbReference>
<evidence type="ECO:0000256" key="3">
    <source>
        <dbReference type="SAM" id="SignalP"/>
    </source>
</evidence>
<feature type="chain" id="PRO_5046626240" evidence="3">
    <location>
        <begin position="22"/>
        <end position="398"/>
    </location>
</feature>
<sequence>MTPRLQAAGALLALASLAGCASLPREAFTRLEQERAAVAGYGRIREWADASPRVLGSFVAPPGARAGVDVLAISGGGAGGAFTAGLLKGWSRSGRRPAFAIVTGVSTGALIAPFAFLGPDDDGVLERLYRTGVSTSLHSLRNPIDILAGNGLLDPAPLQRLIAENVDADLIARIGAQHRGGRRLFVVTTNLDAQRPVVWDIGAIAASGRPDSVALVRTILLASASIPAVYPPVLIRSRAGEKPIDEMHVDGGAAMQFFLPVDALAESVPKRARTSVRLWVVVNNTLPPEFGMTEHGTIAVGYRSFATLVKSHAEDNARVAFAGAQRHGYDFDLAFIDRQVEFQPDRPFARDYMETVFVIGEQQGLSGAAWRKTVEGIGLAGPDAAPRPETTARAGAAP</sequence>
<protein>
    <submittedName>
        <fullName evidence="5">Patatin-like phospholipase family protein</fullName>
    </submittedName>
</protein>
<feature type="active site" description="Nucleophile" evidence="2">
    <location>
        <position position="106"/>
    </location>
</feature>
<keyword evidence="1 2" id="KW-0443">Lipid metabolism</keyword>
<feature type="domain" description="PNPLA" evidence="4">
    <location>
        <begin position="71"/>
        <end position="265"/>
    </location>
</feature>
<reference evidence="5" key="1">
    <citation type="journal article" date="2023" name="Microbiol Resour">
        <title>Genome Sequences of Rhodoplanes serenus and Two Thermotolerant Strains, Rhodoplanes tepidamans and 'Rhodoplanes cryptolactis,' Further Refine the Genus.</title>
        <authorList>
            <person name="Rayyan A.A."/>
            <person name="Kyndt J.A."/>
        </authorList>
    </citation>
    <scope>NUCLEOTIDE SEQUENCE</scope>
    <source>
        <strain evidence="5">DSM 9987</strain>
    </source>
</reference>
<gene>
    <name evidence="5" type="ORF">PQJ73_30310</name>
</gene>
<feature type="short sequence motif" description="GXGXXG" evidence="2">
    <location>
        <begin position="75"/>
        <end position="80"/>
    </location>
</feature>
<evidence type="ECO:0000313" key="5">
    <source>
        <dbReference type="EMBL" id="MDC7789994.1"/>
    </source>
</evidence>
<reference evidence="5" key="2">
    <citation type="submission" date="2023-02" db="EMBL/GenBank/DDBJ databases">
        <authorList>
            <person name="Rayyan A."/>
            <person name="Meyer T."/>
            <person name="Kyndt J.A."/>
        </authorList>
    </citation>
    <scope>NUCLEOTIDE SEQUENCE</scope>
    <source>
        <strain evidence="5">DSM 9987</strain>
    </source>
</reference>
<dbReference type="Pfam" id="PF01734">
    <property type="entry name" value="Patatin"/>
    <property type="match status" value="1"/>
</dbReference>
<dbReference type="InterPro" id="IPR002641">
    <property type="entry name" value="PNPLA_dom"/>
</dbReference>
<feature type="short sequence motif" description="DGA/G" evidence="2">
    <location>
        <begin position="250"/>
        <end position="252"/>
    </location>
</feature>
<dbReference type="PROSITE" id="PS51635">
    <property type="entry name" value="PNPLA"/>
    <property type="match status" value="1"/>
</dbReference>
<dbReference type="RefSeq" id="WP_272780814.1">
    <property type="nucleotide sequence ID" value="NZ_JAQQLI010000107.1"/>
</dbReference>
<feature type="short sequence motif" description="GXSXG" evidence="2">
    <location>
        <begin position="104"/>
        <end position="108"/>
    </location>
</feature>
<feature type="active site" description="Proton acceptor" evidence="2">
    <location>
        <position position="250"/>
    </location>
</feature>
<evidence type="ECO:0000256" key="2">
    <source>
        <dbReference type="PROSITE-ProRule" id="PRU01161"/>
    </source>
</evidence>
<keyword evidence="2" id="KW-0378">Hydrolase</keyword>
<keyword evidence="6" id="KW-1185">Reference proteome</keyword>
<name>A0ABT5JLB5_RHOTP</name>
<evidence type="ECO:0000256" key="1">
    <source>
        <dbReference type="ARBA" id="ARBA00023098"/>
    </source>
</evidence>
<evidence type="ECO:0000259" key="4">
    <source>
        <dbReference type="PROSITE" id="PS51635"/>
    </source>
</evidence>
<proteinExistence type="predicted"/>
<accession>A0ABT5JLB5</accession>
<dbReference type="SUPFAM" id="SSF52151">
    <property type="entry name" value="FabD/lysophospholipase-like"/>
    <property type="match status" value="1"/>
</dbReference>